<proteinExistence type="predicted"/>
<keyword evidence="1" id="KW-1133">Transmembrane helix</keyword>
<feature type="signal peptide" evidence="2">
    <location>
        <begin position="1"/>
        <end position="26"/>
    </location>
</feature>
<keyword evidence="1" id="KW-0812">Transmembrane</keyword>
<name>A0A419EU12_9BACT</name>
<comment type="caution">
    <text evidence="3">The sequence shown here is derived from an EMBL/GenBank/DDBJ whole genome shotgun (WGS) entry which is preliminary data.</text>
</comment>
<keyword evidence="1" id="KW-0472">Membrane</keyword>
<evidence type="ECO:0000313" key="4">
    <source>
        <dbReference type="Proteomes" id="UP000285961"/>
    </source>
</evidence>
<feature type="chain" id="PRO_5019470404" description="Protein BatD" evidence="2">
    <location>
        <begin position="27"/>
        <end position="337"/>
    </location>
</feature>
<dbReference type="Proteomes" id="UP000285961">
    <property type="component" value="Unassembled WGS sequence"/>
</dbReference>
<sequence>MNKGSCCARRRYIALVLACVVVTLCACGSGETRVASRQAVSAPVDLSAEVDKAVAYPGDVITFTLRASHSPDISLELPEITDTLSEFHIIASDYPQPVREGGQLVVERSYKLQAEAAGSYVIEPIEVFYTLPAGQRAMARTPKIFIEVESLLAKQAEASDIRDIKPPMPVRPSYWMFFLLIIVLVAVFVALFVARALLERGKRRKLARKLASRPAHEEALDALAALLRKRFIEKGKMREFCYEISEIFRRYIQARFGITALDLTTEEILPRIENNGIIGEPMKPLVREFFTNTDVVKFAKYRPTREEMEKIIDATRTFVEATKVAVGAAPGEGGERA</sequence>
<organism evidence="3 4">
    <name type="scientific">Candidatus Abyssobacteria bacterium SURF_17</name>
    <dbReference type="NCBI Taxonomy" id="2093361"/>
    <lineage>
        <taxon>Bacteria</taxon>
        <taxon>Pseudomonadati</taxon>
        <taxon>Candidatus Hydrogenedentota</taxon>
        <taxon>Candidatus Abyssobacteria</taxon>
    </lineage>
</organism>
<gene>
    <name evidence="3" type="ORF">C4532_14360</name>
</gene>
<keyword evidence="2" id="KW-0732">Signal</keyword>
<dbReference type="PROSITE" id="PS51257">
    <property type="entry name" value="PROKAR_LIPOPROTEIN"/>
    <property type="match status" value="1"/>
</dbReference>
<reference evidence="3 4" key="1">
    <citation type="journal article" date="2017" name="ISME J.">
        <title>Energy and carbon metabolisms in a deep terrestrial subsurface fluid microbial community.</title>
        <authorList>
            <person name="Momper L."/>
            <person name="Jungbluth S.P."/>
            <person name="Lee M.D."/>
            <person name="Amend J.P."/>
        </authorList>
    </citation>
    <scope>NUCLEOTIDE SEQUENCE [LARGE SCALE GENOMIC DNA]</scope>
    <source>
        <strain evidence="3">SURF_17</strain>
    </source>
</reference>
<dbReference type="EMBL" id="QZKI01000102">
    <property type="protein sequence ID" value="RJP67561.1"/>
    <property type="molecule type" value="Genomic_DNA"/>
</dbReference>
<evidence type="ECO:0000256" key="2">
    <source>
        <dbReference type="SAM" id="SignalP"/>
    </source>
</evidence>
<evidence type="ECO:0008006" key="5">
    <source>
        <dbReference type="Google" id="ProtNLM"/>
    </source>
</evidence>
<feature type="transmembrane region" description="Helical" evidence="1">
    <location>
        <begin position="174"/>
        <end position="198"/>
    </location>
</feature>
<evidence type="ECO:0000313" key="3">
    <source>
        <dbReference type="EMBL" id="RJP67561.1"/>
    </source>
</evidence>
<evidence type="ECO:0000256" key="1">
    <source>
        <dbReference type="SAM" id="Phobius"/>
    </source>
</evidence>
<protein>
    <recommendedName>
        <fullName evidence="5">Protein BatD</fullName>
    </recommendedName>
</protein>
<accession>A0A419EU12</accession>
<dbReference type="AlphaFoldDB" id="A0A419EU12"/>